<dbReference type="InterPro" id="IPR006527">
    <property type="entry name" value="F-box-assoc_dom_typ1"/>
</dbReference>
<name>A0A6D2I1A0_9BRAS</name>
<dbReference type="SMART" id="SM00256">
    <property type="entry name" value="FBOX"/>
    <property type="match status" value="1"/>
</dbReference>
<dbReference type="EMBL" id="CACVBM020000432">
    <property type="protein sequence ID" value="CAA7018997.1"/>
    <property type="molecule type" value="Genomic_DNA"/>
</dbReference>
<evidence type="ECO:0000313" key="2">
    <source>
        <dbReference type="EMBL" id="CAA7018997.1"/>
    </source>
</evidence>
<dbReference type="InterPro" id="IPR036047">
    <property type="entry name" value="F-box-like_dom_sf"/>
</dbReference>
<dbReference type="SUPFAM" id="SSF81383">
    <property type="entry name" value="F-box domain"/>
    <property type="match status" value="1"/>
</dbReference>
<evidence type="ECO:0000313" key="3">
    <source>
        <dbReference type="Proteomes" id="UP000467841"/>
    </source>
</evidence>
<dbReference type="Pfam" id="PF00646">
    <property type="entry name" value="F-box"/>
    <property type="match status" value="1"/>
</dbReference>
<dbReference type="InterPro" id="IPR017451">
    <property type="entry name" value="F-box-assoc_interact_dom"/>
</dbReference>
<accession>A0A6D2I1A0</accession>
<dbReference type="InterPro" id="IPR011043">
    <property type="entry name" value="Gal_Oxase/kelch_b-propeller"/>
</dbReference>
<dbReference type="PROSITE" id="PS50181">
    <property type="entry name" value="FBOX"/>
    <property type="match status" value="1"/>
</dbReference>
<dbReference type="CDD" id="cd22157">
    <property type="entry name" value="F-box_AtFBW1-like"/>
    <property type="match status" value="1"/>
</dbReference>
<dbReference type="InterPro" id="IPR001810">
    <property type="entry name" value="F-box_dom"/>
</dbReference>
<dbReference type="AlphaFoldDB" id="A0A6D2I1A0"/>
<dbReference type="Proteomes" id="UP000467841">
    <property type="component" value="Unassembled WGS sequence"/>
</dbReference>
<dbReference type="InterPro" id="IPR050796">
    <property type="entry name" value="SCF_F-box_component"/>
</dbReference>
<dbReference type="NCBIfam" id="TIGR01640">
    <property type="entry name" value="F_box_assoc_1"/>
    <property type="match status" value="1"/>
</dbReference>
<dbReference type="PANTHER" id="PTHR31672:SF13">
    <property type="entry name" value="F-BOX PROTEIN CPR30-LIKE"/>
    <property type="match status" value="1"/>
</dbReference>
<evidence type="ECO:0000259" key="1">
    <source>
        <dbReference type="PROSITE" id="PS50181"/>
    </source>
</evidence>
<dbReference type="PANTHER" id="PTHR31672">
    <property type="entry name" value="BNACNNG10540D PROTEIN"/>
    <property type="match status" value="1"/>
</dbReference>
<reference evidence="2" key="1">
    <citation type="submission" date="2020-01" db="EMBL/GenBank/DDBJ databases">
        <authorList>
            <person name="Mishra B."/>
        </authorList>
    </citation>
    <scope>NUCLEOTIDE SEQUENCE [LARGE SCALE GENOMIC DNA]</scope>
</reference>
<feature type="domain" description="F-box" evidence="1">
    <location>
        <begin position="1"/>
        <end position="52"/>
    </location>
</feature>
<protein>
    <recommendedName>
        <fullName evidence="1">F-box domain-containing protein</fullName>
    </recommendedName>
</protein>
<comment type="caution">
    <text evidence="2">The sequence shown here is derived from an EMBL/GenBank/DDBJ whole genome shotgun (WGS) entry which is preliminary data.</text>
</comment>
<dbReference type="OrthoDB" id="1022798at2759"/>
<keyword evidence="3" id="KW-1185">Reference proteome</keyword>
<organism evidence="2 3">
    <name type="scientific">Microthlaspi erraticum</name>
    <dbReference type="NCBI Taxonomy" id="1685480"/>
    <lineage>
        <taxon>Eukaryota</taxon>
        <taxon>Viridiplantae</taxon>
        <taxon>Streptophyta</taxon>
        <taxon>Embryophyta</taxon>
        <taxon>Tracheophyta</taxon>
        <taxon>Spermatophyta</taxon>
        <taxon>Magnoliopsida</taxon>
        <taxon>eudicotyledons</taxon>
        <taxon>Gunneridae</taxon>
        <taxon>Pentapetalae</taxon>
        <taxon>rosids</taxon>
        <taxon>malvids</taxon>
        <taxon>Brassicales</taxon>
        <taxon>Brassicaceae</taxon>
        <taxon>Coluteocarpeae</taxon>
        <taxon>Microthlaspi</taxon>
    </lineage>
</organism>
<sequence>MMMSDLPADLVEEILSRVPATSLKRLRSTCKEYWNSTLFKEPRFTEKHFRQAPKQFRVLMWKDCRVYPMNIDLNVIPPSIELKGALDLKYSLRNSEQLDIAEVFHCDGLLLCFTKDNRLVVCNPCLGETRLIQHENSYKYSTFALGYENNKSVRNYKILMYWECWEKNDKVSGFEIYDFSSNTWRASNAPNWVRARFGGVTLKGNSYWITRGDGDNLLRFDFTKERFGRLCLPPSHNHGYKSPSVVREEKLSVLQHNFDTLKIEIWVTNKFETEADLLWSKSFTVGLHLHNSSIPPFRSLLIDEEKKVILCCDSSCYWERMNVVYIIGEDDGYYKKIPYKQDPCWPSINKVPCIFNYVPSLVQIQ</sequence>
<dbReference type="Pfam" id="PF07734">
    <property type="entry name" value="FBA_1"/>
    <property type="match status" value="1"/>
</dbReference>
<gene>
    <name evidence="2" type="ORF">MERR_LOCUS6232</name>
</gene>
<dbReference type="SUPFAM" id="SSF50965">
    <property type="entry name" value="Galactose oxidase, central domain"/>
    <property type="match status" value="1"/>
</dbReference>
<proteinExistence type="predicted"/>